<comment type="caution">
    <text evidence="3">The sequence shown here is derived from an EMBL/GenBank/DDBJ whole genome shotgun (WGS) entry which is preliminary data.</text>
</comment>
<evidence type="ECO:0000313" key="4">
    <source>
        <dbReference type="Proteomes" id="UP001633002"/>
    </source>
</evidence>
<dbReference type="InterPro" id="IPR026960">
    <property type="entry name" value="RVT-Znf"/>
</dbReference>
<gene>
    <name evidence="3" type="ORF">R1sor_011414</name>
</gene>
<accession>A0ABD3I0W2</accession>
<dbReference type="Pfam" id="PF13966">
    <property type="entry name" value="zf-RVT"/>
    <property type="match status" value="1"/>
</dbReference>
<evidence type="ECO:0000259" key="2">
    <source>
        <dbReference type="Pfam" id="PF13966"/>
    </source>
</evidence>
<dbReference type="Proteomes" id="UP001633002">
    <property type="component" value="Unassembled WGS sequence"/>
</dbReference>
<dbReference type="AlphaFoldDB" id="A0ABD3I0W2"/>
<evidence type="ECO:0000256" key="1">
    <source>
        <dbReference type="SAM" id="MobiDB-lite"/>
    </source>
</evidence>
<dbReference type="PANTHER" id="PTHR33116">
    <property type="entry name" value="REVERSE TRANSCRIPTASE ZINC-BINDING DOMAIN-CONTAINING PROTEIN-RELATED-RELATED"/>
    <property type="match status" value="1"/>
</dbReference>
<sequence>MYVRDDRRKWLRGWHRVCLVLKEFRNTRARQRWEEGDLEAEVAWRKERMGSMSSPEEAEALARAESRLRERELKDARAWRTRSRKKWLSEDEAPSRYFFAKLRAKWARESVHELELKDGEIISDNEDILGEVHSFYQELYTAEDLTPDRIEAQKEVIGLIHARLTDAESQKVIDRPEQQEIEDVVFQMRTNKAPGLDGLTIEVVQGCWEFVGADCIKVGCDVAENGRSFRYLGVRSGVDVQGIDNAQEAIQRMSRRLVFWENSYLPWTSRVIILKHILSQIPSYTMMIVGCERKDALKLERVCRSFLWGTTQEGKIKKALVGWKRLVRPKLQGGLSLYTFEARSRALQMKQVSALMDGKDTEWVHIATQMIRTKLLSGPARREKEHWGCSDALLLLPGLRIAEAPTLDKLLQVWFKTKKRLTLYPDTRYLPSTLHVSSLKRIWKLQRRPSPGDFRSFDREVRRVQVYTFQELFTRFQLTEQGGLVGNEWQRLSRVRIGREIWRWLGSLDSVDLSLHSLPGWQWEDGWNVDGNWRRPVQAWNTMEWAECPSFANLSRRWTVEHDQLDWMKRWRLLWQGSSPLRVKTWFWRILNLGLHTNSQAKKWGVSDGLCFMCNQEEETLEHMLWSCRRLSERTKWVQYSIVGSHTPSMSFLSIIDWSLKKHSKIPAVLLLLGETCWHTWLERNDFLFRGRMHLAPARKILEEATCKMASLIRRSRSTNTEDLKRGTDQVFEEADRQLQLQGARASSIRAIIQEAAGGVDNLLDIYPLSKIIDTESVSQGCSSSTSEEDQSSSSSSRRDDLSLSS</sequence>
<evidence type="ECO:0000313" key="3">
    <source>
        <dbReference type="EMBL" id="KAL3697338.1"/>
    </source>
</evidence>
<dbReference type="EMBL" id="JBJQOH010000002">
    <property type="protein sequence ID" value="KAL3697338.1"/>
    <property type="molecule type" value="Genomic_DNA"/>
</dbReference>
<keyword evidence="4" id="KW-1185">Reference proteome</keyword>
<feature type="compositionally biased region" description="Basic and acidic residues" evidence="1">
    <location>
        <begin position="797"/>
        <end position="806"/>
    </location>
</feature>
<feature type="region of interest" description="Disordered" evidence="1">
    <location>
        <begin position="776"/>
        <end position="806"/>
    </location>
</feature>
<name>A0ABD3I0W2_9MARC</name>
<proteinExistence type="predicted"/>
<reference evidence="3 4" key="1">
    <citation type="submission" date="2024-09" db="EMBL/GenBank/DDBJ databases">
        <title>Chromosome-scale assembly of Riccia sorocarpa.</title>
        <authorList>
            <person name="Paukszto L."/>
        </authorList>
    </citation>
    <scope>NUCLEOTIDE SEQUENCE [LARGE SCALE GENOMIC DNA]</scope>
    <source>
        <strain evidence="3">LP-2024</strain>
        <tissue evidence="3">Aerial parts of the thallus</tissue>
    </source>
</reference>
<protein>
    <recommendedName>
        <fullName evidence="2">Reverse transcriptase zinc-binding domain-containing protein</fullName>
    </recommendedName>
</protein>
<feature type="domain" description="Reverse transcriptase zinc-binding" evidence="2">
    <location>
        <begin position="566"/>
        <end position="629"/>
    </location>
</feature>
<dbReference type="PANTHER" id="PTHR33116:SF78">
    <property type="entry name" value="OS12G0587133 PROTEIN"/>
    <property type="match status" value="1"/>
</dbReference>
<organism evidence="3 4">
    <name type="scientific">Riccia sorocarpa</name>
    <dbReference type="NCBI Taxonomy" id="122646"/>
    <lineage>
        <taxon>Eukaryota</taxon>
        <taxon>Viridiplantae</taxon>
        <taxon>Streptophyta</taxon>
        <taxon>Embryophyta</taxon>
        <taxon>Marchantiophyta</taxon>
        <taxon>Marchantiopsida</taxon>
        <taxon>Marchantiidae</taxon>
        <taxon>Marchantiales</taxon>
        <taxon>Ricciaceae</taxon>
        <taxon>Riccia</taxon>
    </lineage>
</organism>